<comment type="catalytic activity">
    <reaction evidence="1">
        <text>L-glutamyl-tRNA(Gln) + L-glutamine + ATP + H2O = L-glutaminyl-tRNA(Gln) + L-glutamate + ADP + phosphate + H(+)</text>
        <dbReference type="Rhea" id="RHEA:17521"/>
        <dbReference type="Rhea" id="RHEA-COMP:9681"/>
        <dbReference type="Rhea" id="RHEA-COMP:9684"/>
        <dbReference type="ChEBI" id="CHEBI:15377"/>
        <dbReference type="ChEBI" id="CHEBI:15378"/>
        <dbReference type="ChEBI" id="CHEBI:29985"/>
        <dbReference type="ChEBI" id="CHEBI:30616"/>
        <dbReference type="ChEBI" id="CHEBI:43474"/>
        <dbReference type="ChEBI" id="CHEBI:58359"/>
        <dbReference type="ChEBI" id="CHEBI:78520"/>
        <dbReference type="ChEBI" id="CHEBI:78521"/>
        <dbReference type="ChEBI" id="CHEBI:456216"/>
    </reaction>
</comment>
<evidence type="ECO:0000313" key="3">
    <source>
        <dbReference type="Proteomes" id="UP000675880"/>
    </source>
</evidence>
<keyword evidence="1" id="KW-0648">Protein biosynthesis</keyword>
<evidence type="ECO:0000313" key="2">
    <source>
        <dbReference type="EMBL" id="CAE6746398.1"/>
    </source>
</evidence>
<dbReference type="GO" id="GO:0016874">
    <property type="term" value="F:ligase activity"/>
    <property type="evidence" value="ECO:0007669"/>
    <property type="project" value="UniProtKB-KW"/>
</dbReference>
<dbReference type="EC" id="6.3.5.-" evidence="1"/>
<dbReference type="EMBL" id="CAJNBJ010000012">
    <property type="protein sequence ID" value="CAE6746398.1"/>
    <property type="molecule type" value="Genomic_DNA"/>
</dbReference>
<dbReference type="Gene3D" id="1.10.20.60">
    <property type="entry name" value="Glu-tRNAGln amidotransferase C subunit, N-terminal domain"/>
    <property type="match status" value="1"/>
</dbReference>
<keyword evidence="1" id="KW-0547">Nucleotide-binding</keyword>
<dbReference type="RefSeq" id="WP_213042194.1">
    <property type="nucleotide sequence ID" value="NZ_CAJNBJ010000012.1"/>
</dbReference>
<comment type="catalytic activity">
    <reaction evidence="1">
        <text>L-aspartyl-tRNA(Asn) + L-glutamine + ATP + H2O = L-asparaginyl-tRNA(Asn) + L-glutamate + ADP + phosphate + 2 H(+)</text>
        <dbReference type="Rhea" id="RHEA:14513"/>
        <dbReference type="Rhea" id="RHEA-COMP:9674"/>
        <dbReference type="Rhea" id="RHEA-COMP:9677"/>
        <dbReference type="ChEBI" id="CHEBI:15377"/>
        <dbReference type="ChEBI" id="CHEBI:15378"/>
        <dbReference type="ChEBI" id="CHEBI:29985"/>
        <dbReference type="ChEBI" id="CHEBI:30616"/>
        <dbReference type="ChEBI" id="CHEBI:43474"/>
        <dbReference type="ChEBI" id="CHEBI:58359"/>
        <dbReference type="ChEBI" id="CHEBI:78515"/>
        <dbReference type="ChEBI" id="CHEBI:78516"/>
        <dbReference type="ChEBI" id="CHEBI:456216"/>
    </reaction>
</comment>
<keyword evidence="1 2" id="KW-0436">Ligase</keyword>
<sequence>MEITKQEVEKVAKLARLALSEAETTAFSQQLNQIVAYVQKLKTFSTDGVEPTSTVLGQTNVFRPDAVEASLSPEQAVGNAPDAEASCFRVPKIIQES</sequence>
<dbReference type="HAMAP" id="MF_00122">
    <property type="entry name" value="GatC"/>
    <property type="match status" value="1"/>
</dbReference>
<evidence type="ECO:0000256" key="1">
    <source>
        <dbReference type="HAMAP-Rule" id="MF_00122"/>
    </source>
</evidence>
<keyword evidence="1" id="KW-0067">ATP-binding</keyword>
<dbReference type="PANTHER" id="PTHR15004:SF0">
    <property type="entry name" value="GLUTAMYL-TRNA(GLN) AMIDOTRANSFERASE SUBUNIT C, MITOCHONDRIAL"/>
    <property type="match status" value="1"/>
</dbReference>
<comment type="function">
    <text evidence="1">Allows the formation of correctly charged Asn-tRNA(Asn) or Gln-tRNA(Gln) through the transamidation of misacylated Asp-tRNA(Asn) or Glu-tRNA(Gln) in organisms which lack either or both of asparaginyl-tRNA or glutaminyl-tRNA synthetases. The reaction takes place in the presence of glutamine and ATP through an activated phospho-Asp-tRNA(Asn) or phospho-Glu-tRNA(Gln).</text>
</comment>
<gene>
    <name evidence="1 2" type="primary">gatC</name>
    <name evidence="2" type="ORF">NSPZN2_20029</name>
</gene>
<dbReference type="Proteomes" id="UP000675880">
    <property type="component" value="Unassembled WGS sequence"/>
</dbReference>
<accession>A0ABM8RD04</accession>
<dbReference type="Pfam" id="PF02686">
    <property type="entry name" value="GatC"/>
    <property type="match status" value="1"/>
</dbReference>
<protein>
    <recommendedName>
        <fullName evidence="1">Aspartyl/glutamyl-tRNA(Asn/Gln) amidotransferase subunit C</fullName>
        <shortName evidence="1">Asp/Glu-ADT subunit C</shortName>
        <ecNumber evidence="1">6.3.5.-</ecNumber>
    </recommendedName>
</protein>
<organism evidence="2 3">
    <name type="scientific">Nitrospira defluvii</name>
    <dbReference type="NCBI Taxonomy" id="330214"/>
    <lineage>
        <taxon>Bacteria</taxon>
        <taxon>Pseudomonadati</taxon>
        <taxon>Nitrospirota</taxon>
        <taxon>Nitrospiria</taxon>
        <taxon>Nitrospirales</taxon>
        <taxon>Nitrospiraceae</taxon>
        <taxon>Nitrospira</taxon>
    </lineage>
</organism>
<comment type="similarity">
    <text evidence="1">Belongs to the GatC family.</text>
</comment>
<dbReference type="InterPro" id="IPR003837">
    <property type="entry name" value="GatC"/>
</dbReference>
<dbReference type="InterPro" id="IPR036113">
    <property type="entry name" value="Asp/Glu-ADT_sf_sub_c"/>
</dbReference>
<dbReference type="NCBIfam" id="TIGR00135">
    <property type="entry name" value="gatC"/>
    <property type="match status" value="1"/>
</dbReference>
<name>A0ABM8RD04_9BACT</name>
<proteinExistence type="inferred from homology"/>
<dbReference type="SUPFAM" id="SSF141000">
    <property type="entry name" value="Glu-tRNAGln amidotransferase C subunit"/>
    <property type="match status" value="1"/>
</dbReference>
<reference evidence="2 3" key="1">
    <citation type="submission" date="2021-02" db="EMBL/GenBank/DDBJ databases">
        <authorList>
            <person name="Han P."/>
        </authorList>
    </citation>
    <scope>NUCLEOTIDE SEQUENCE [LARGE SCALE GENOMIC DNA]</scope>
    <source>
        <strain evidence="2">Candidatus Nitrospira sp. ZN2</strain>
    </source>
</reference>
<dbReference type="PANTHER" id="PTHR15004">
    <property type="entry name" value="GLUTAMYL-TRNA(GLN) AMIDOTRANSFERASE SUBUNIT C, MITOCHONDRIAL"/>
    <property type="match status" value="1"/>
</dbReference>
<keyword evidence="3" id="KW-1185">Reference proteome</keyword>
<comment type="subunit">
    <text evidence="1">Heterotrimer of A, B and C subunits.</text>
</comment>
<comment type="caution">
    <text evidence="2">The sequence shown here is derived from an EMBL/GenBank/DDBJ whole genome shotgun (WGS) entry which is preliminary data.</text>
</comment>